<sequence length="104" mass="10679">MATTPDFAKVSQDIEALRGDVAKLAESLSGQADQVRQAARRGAARAGAAVDYALAGGSDFLEDAGERARTAADELSTLARRHPVAAVAAIVSVGLIAFLAASRR</sequence>
<name>A0A5S9NBZ7_9HYPH</name>
<gene>
    <name evidence="2" type="ORF">STARVERO_00509</name>
</gene>
<keyword evidence="1" id="KW-1133">Transmembrane helix</keyword>
<accession>A0A5S9NBZ7</accession>
<protein>
    <recommendedName>
        <fullName evidence="4">DUF883 domain-containing protein</fullName>
    </recommendedName>
</protein>
<dbReference type="AlphaFoldDB" id="A0A5S9NBZ7"/>
<feature type="transmembrane region" description="Helical" evidence="1">
    <location>
        <begin position="84"/>
        <end position="101"/>
    </location>
</feature>
<keyword evidence="1" id="KW-0472">Membrane</keyword>
<evidence type="ECO:0000256" key="1">
    <source>
        <dbReference type="SAM" id="Phobius"/>
    </source>
</evidence>
<dbReference type="Proteomes" id="UP000433050">
    <property type="component" value="Unassembled WGS sequence"/>
</dbReference>
<reference evidence="2 3" key="1">
    <citation type="submission" date="2019-12" db="EMBL/GenBank/DDBJ databases">
        <authorList>
            <person name="Reyes-Prieto M."/>
        </authorList>
    </citation>
    <scope>NUCLEOTIDE SEQUENCE [LARGE SCALE GENOMIC DNA]</scope>
    <source>
        <strain evidence="2">HF14-78462</strain>
    </source>
</reference>
<keyword evidence="3" id="KW-1185">Reference proteome</keyword>
<keyword evidence="1" id="KW-0812">Transmembrane</keyword>
<evidence type="ECO:0000313" key="2">
    <source>
        <dbReference type="EMBL" id="CAA0087562.1"/>
    </source>
</evidence>
<organism evidence="2 3">
    <name type="scientific">Starkeya nomas</name>
    <dbReference type="NCBI Taxonomy" id="2666134"/>
    <lineage>
        <taxon>Bacteria</taxon>
        <taxon>Pseudomonadati</taxon>
        <taxon>Pseudomonadota</taxon>
        <taxon>Alphaproteobacteria</taxon>
        <taxon>Hyphomicrobiales</taxon>
        <taxon>Xanthobacteraceae</taxon>
        <taxon>Starkeya</taxon>
    </lineage>
</organism>
<dbReference type="RefSeq" id="WP_144344057.1">
    <property type="nucleotide sequence ID" value="NZ_CACSAS010000001.1"/>
</dbReference>
<evidence type="ECO:0008006" key="4">
    <source>
        <dbReference type="Google" id="ProtNLM"/>
    </source>
</evidence>
<evidence type="ECO:0000313" key="3">
    <source>
        <dbReference type="Proteomes" id="UP000433050"/>
    </source>
</evidence>
<dbReference type="EMBL" id="CACSAS010000001">
    <property type="protein sequence ID" value="CAA0087562.1"/>
    <property type="molecule type" value="Genomic_DNA"/>
</dbReference>
<proteinExistence type="predicted"/>